<dbReference type="AlphaFoldDB" id="A0A8S4B1V4"/>
<proteinExistence type="predicted"/>
<evidence type="ECO:0000313" key="4">
    <source>
        <dbReference type="EMBL" id="CAG5898294.1"/>
    </source>
</evidence>
<feature type="domain" description="NACHT LRR and PYD" evidence="3">
    <location>
        <begin position="12"/>
        <end position="102"/>
    </location>
</feature>
<organism evidence="4 5">
    <name type="scientific">Menidia menidia</name>
    <name type="common">Atlantic silverside</name>
    <dbReference type="NCBI Taxonomy" id="238744"/>
    <lineage>
        <taxon>Eukaryota</taxon>
        <taxon>Metazoa</taxon>
        <taxon>Chordata</taxon>
        <taxon>Craniata</taxon>
        <taxon>Vertebrata</taxon>
        <taxon>Euteleostomi</taxon>
        <taxon>Actinopterygii</taxon>
        <taxon>Neopterygii</taxon>
        <taxon>Teleostei</taxon>
        <taxon>Neoteleostei</taxon>
        <taxon>Acanthomorphata</taxon>
        <taxon>Ovalentaria</taxon>
        <taxon>Atherinomorphae</taxon>
        <taxon>Atheriniformes</taxon>
        <taxon>Atherinopsidae</taxon>
        <taxon>Menidiinae</taxon>
        <taxon>Menidia</taxon>
    </lineage>
</organism>
<dbReference type="Proteomes" id="UP000677803">
    <property type="component" value="Unassembled WGS sequence"/>
</dbReference>
<sequence length="572" mass="63166">MSRHSAATLDAFLKKIMEISLRSPNGHLDLMVRFLHGLSVESNQKLLDRLLGRVAYSPEAIQKVSNNLKEMNCDIPILQVFPDRSINVFHCLMEMNDLSVFQEITEFLKSQNRSQKKLSDIQCSALAHMLQMSEEVLEEFDPTEYSPADHDQMILIPVVRNCRRFRISTYELSNPQCEVIASAMKSSPSHLRELDLKRNRISSAGILCSGLQSPNCQLEVLRLNSLSDIDCGLMASALRSGPPRLKELDLADCDLSGPGAQFVCVPLQSPDHQLEALSLDFCELSDQGYESVASALMSSPSYLKRLELNGQRPGDLGVALLSAGLGSPTCELHTLRMDKCDLSEGSCVLIGSALEANPSHLRWLSLKDCRFGGSAVKPLAGFLKSPRCKLQTLSLYHCGLSGTSFSFLVSALVSNPSHLLEKLDLSWNKLRDSGVKELCGFLQSPQCALLILRLEKCRLTAVSCSLLALALRSGPARLKELDLSNNKLQDRGVMELCGFLGGPSCRLQTLSLDRCCLSKTSCDALASTQRSNVATLRELSLDFNNLKKQDVERLVHLQNSPSSKLKNLNWEL</sequence>
<keyword evidence="1" id="KW-0433">Leucine-rich repeat</keyword>
<comment type="caution">
    <text evidence="4">The sequence shown here is derived from an EMBL/GenBank/DDBJ whole genome shotgun (WGS) entry which is preliminary data.</text>
</comment>
<evidence type="ECO:0000313" key="5">
    <source>
        <dbReference type="Proteomes" id="UP000677803"/>
    </source>
</evidence>
<dbReference type="Pfam" id="PF17776">
    <property type="entry name" value="NLRC4_HD2"/>
    <property type="match status" value="1"/>
</dbReference>
<accession>A0A8S4B1V4</accession>
<name>A0A8S4B1V4_9TELE</name>
<dbReference type="InterPro" id="IPR001611">
    <property type="entry name" value="Leu-rich_rpt"/>
</dbReference>
<dbReference type="InterPro" id="IPR051261">
    <property type="entry name" value="NLR"/>
</dbReference>
<dbReference type="SMART" id="SM00368">
    <property type="entry name" value="LRR_RI"/>
    <property type="match status" value="11"/>
</dbReference>
<keyword evidence="2" id="KW-0677">Repeat</keyword>
<evidence type="ECO:0000256" key="2">
    <source>
        <dbReference type="ARBA" id="ARBA00022737"/>
    </source>
</evidence>
<dbReference type="OrthoDB" id="120976at2759"/>
<evidence type="ECO:0000259" key="3">
    <source>
        <dbReference type="Pfam" id="PF17776"/>
    </source>
</evidence>
<dbReference type="EMBL" id="CAJRST010008890">
    <property type="protein sequence ID" value="CAG5898294.1"/>
    <property type="molecule type" value="Genomic_DNA"/>
</dbReference>
<dbReference type="InterPro" id="IPR032675">
    <property type="entry name" value="LRR_dom_sf"/>
</dbReference>
<gene>
    <name evidence="4" type="ORF">MMEN_LOCUS9146</name>
</gene>
<dbReference type="SUPFAM" id="SSF52047">
    <property type="entry name" value="RNI-like"/>
    <property type="match status" value="2"/>
</dbReference>
<dbReference type="Pfam" id="PF13516">
    <property type="entry name" value="LRR_6"/>
    <property type="match status" value="4"/>
</dbReference>
<protein>
    <submittedName>
        <fullName evidence="4">(Atlantic silverside) hypothetical protein</fullName>
    </submittedName>
</protein>
<reference evidence="4" key="1">
    <citation type="submission" date="2021-05" db="EMBL/GenBank/DDBJ databases">
        <authorList>
            <person name="Tigano A."/>
        </authorList>
    </citation>
    <scope>NUCLEOTIDE SEQUENCE</scope>
</reference>
<dbReference type="Gene3D" id="3.80.10.10">
    <property type="entry name" value="Ribonuclease Inhibitor"/>
    <property type="match status" value="3"/>
</dbReference>
<evidence type="ECO:0000256" key="1">
    <source>
        <dbReference type="ARBA" id="ARBA00022614"/>
    </source>
</evidence>
<dbReference type="PANTHER" id="PTHR24106">
    <property type="entry name" value="NACHT, LRR AND CARD DOMAINS-CONTAINING"/>
    <property type="match status" value="1"/>
</dbReference>
<keyword evidence="5" id="KW-1185">Reference proteome</keyword>
<dbReference type="InterPro" id="IPR041267">
    <property type="entry name" value="NLRP_HD2"/>
</dbReference>